<evidence type="ECO:0000256" key="5">
    <source>
        <dbReference type="PROSITE-ProRule" id="PRU10007"/>
    </source>
</evidence>
<dbReference type="InterPro" id="IPR015590">
    <property type="entry name" value="Aldehyde_DH_dom"/>
</dbReference>
<feature type="domain" description="Aldehyde dehydrogenase" evidence="7">
    <location>
        <begin position="84"/>
        <end position="561"/>
    </location>
</feature>
<dbReference type="InterPro" id="IPR016161">
    <property type="entry name" value="Ald_DH/histidinol_DH"/>
</dbReference>
<dbReference type="Proteomes" id="UP000308133">
    <property type="component" value="Unassembled WGS sequence"/>
</dbReference>
<dbReference type="InterPro" id="IPR029510">
    <property type="entry name" value="Ald_DH_CS_GLU"/>
</dbReference>
<name>A0A4U7AV03_9PEZI</name>
<dbReference type="CDD" id="cd07098">
    <property type="entry name" value="ALDH_F15-22"/>
    <property type="match status" value="1"/>
</dbReference>
<proteinExistence type="inferred from homology"/>
<comment type="caution">
    <text evidence="8">The sequence shown here is derived from an EMBL/GenBank/DDBJ whole genome shotgun (WGS) entry which is preliminary data.</text>
</comment>
<dbReference type="FunFam" id="3.40.605.10:FF:000014">
    <property type="entry name" value="aldehyde dehydrogenase 22A1"/>
    <property type="match status" value="1"/>
</dbReference>
<evidence type="ECO:0000259" key="7">
    <source>
        <dbReference type="Pfam" id="PF00171"/>
    </source>
</evidence>
<dbReference type="Gene3D" id="3.40.605.10">
    <property type="entry name" value="Aldehyde Dehydrogenase, Chain A, domain 1"/>
    <property type="match status" value="1"/>
</dbReference>
<dbReference type="FunFam" id="3.40.309.10:FF:000024">
    <property type="entry name" value="Betaine aldehyde dehydrogenase"/>
    <property type="match status" value="1"/>
</dbReference>
<evidence type="ECO:0000256" key="4">
    <source>
        <dbReference type="ARBA" id="ARBA00049194"/>
    </source>
</evidence>
<sequence length="615" mass="66713">MDLRVAINNIWFTEPLFSIQRWIDYHSFEVSAIAITILAGALVLLHIIDPEKPVEYDVSAPKECSRGWKGEVLREPSIKVAGSSAVQCYCPATGESLGLVNPATPDSIDRVVARAQEAQVEWAKTTFAQRRRVLQTFLKYLLNHQDEIVTAACLDSGKTKVDALFGEILVTAEKLKWTIEHGEAALKPERRPTNFLMMYKKNTVQYEPLGVVAACVSWNYPFHNLVGPMISSLFAGNSIIVKNSEATAWSSIYFTNIVRGALTACGHTPHLVNSITCWPKVADHLTSHPGIAHLTFIGSRPVAHAVCTSAAKALTPVVVELGGKDAALVLDDPSDRPTSKGEMTRITSILMRGVFQAAGQNCIGIERIVAMPHSYERIISIIEPKIKALRLGSALTEEVDVGAMVSPASFSRLETLIEEAVSQGARLLAGGKQYHHPKYPQGHYFQPTLLVDVTSNMRIAQEEAFAPIALLMRASSVDEAITIANSTAYGLGSSVFGPTSSSAAKANIRKCVARIKSGMVAVNDFACYYAVQLPFGGVRGSGYGRFAGAEGLRGLCNLKSVCEDRVSSLIRTAIPGDLDYPMNGKRGPEAGMGVVELGYGEWWRRIGGLRKILGI</sequence>
<dbReference type="Pfam" id="PF00171">
    <property type="entry name" value="Aldedh"/>
    <property type="match status" value="1"/>
</dbReference>
<feature type="active site" evidence="5">
    <location>
        <position position="320"/>
    </location>
</feature>
<reference evidence="8 9" key="1">
    <citation type="submission" date="2018-02" db="EMBL/GenBank/DDBJ databases">
        <title>Draft genome sequences of Elsinoe sp., causing black scab on jojoba.</title>
        <authorList>
            <person name="Stodart B."/>
            <person name="Jeffress S."/>
            <person name="Ash G."/>
            <person name="Arun Chinnappa K."/>
        </authorList>
    </citation>
    <scope>NUCLEOTIDE SEQUENCE [LARGE SCALE GENOMIC DNA]</scope>
    <source>
        <strain evidence="8 9">Hillstone_2</strain>
    </source>
</reference>
<dbReference type="PANTHER" id="PTHR11699">
    <property type="entry name" value="ALDEHYDE DEHYDROGENASE-RELATED"/>
    <property type="match status" value="1"/>
</dbReference>
<dbReference type="InterPro" id="IPR016162">
    <property type="entry name" value="Ald_DH_N"/>
</dbReference>
<dbReference type="SUPFAM" id="SSF53720">
    <property type="entry name" value="ALDH-like"/>
    <property type="match status" value="1"/>
</dbReference>
<dbReference type="AlphaFoldDB" id="A0A4U7AV03"/>
<comment type="similarity">
    <text evidence="1 6">Belongs to the aldehyde dehydrogenase family.</text>
</comment>
<dbReference type="PROSITE" id="PS00687">
    <property type="entry name" value="ALDEHYDE_DEHYDR_GLU"/>
    <property type="match status" value="1"/>
</dbReference>
<accession>A0A4U7AV03</accession>
<dbReference type="GO" id="GO:0004029">
    <property type="term" value="F:aldehyde dehydrogenase (NAD+) activity"/>
    <property type="evidence" value="ECO:0007669"/>
    <property type="project" value="UniProtKB-EC"/>
</dbReference>
<dbReference type="InterPro" id="IPR016163">
    <property type="entry name" value="Ald_DH_C"/>
</dbReference>
<keyword evidence="2 6" id="KW-0560">Oxidoreductase</keyword>
<comment type="catalytic activity">
    <reaction evidence="4">
        <text>an aldehyde + NAD(+) + H2O = a carboxylate + NADH + 2 H(+)</text>
        <dbReference type="Rhea" id="RHEA:16185"/>
        <dbReference type="ChEBI" id="CHEBI:15377"/>
        <dbReference type="ChEBI" id="CHEBI:15378"/>
        <dbReference type="ChEBI" id="CHEBI:17478"/>
        <dbReference type="ChEBI" id="CHEBI:29067"/>
        <dbReference type="ChEBI" id="CHEBI:57540"/>
        <dbReference type="ChEBI" id="CHEBI:57945"/>
        <dbReference type="EC" id="1.2.1.3"/>
    </reaction>
</comment>
<organism evidence="8 9">
    <name type="scientific">Elsinoe australis</name>
    <dbReference type="NCBI Taxonomy" id="40998"/>
    <lineage>
        <taxon>Eukaryota</taxon>
        <taxon>Fungi</taxon>
        <taxon>Dikarya</taxon>
        <taxon>Ascomycota</taxon>
        <taxon>Pezizomycotina</taxon>
        <taxon>Dothideomycetes</taxon>
        <taxon>Dothideomycetidae</taxon>
        <taxon>Myriangiales</taxon>
        <taxon>Elsinoaceae</taxon>
        <taxon>Elsinoe</taxon>
    </lineage>
</organism>
<gene>
    <name evidence="8" type="ORF">C1H76_8960</name>
</gene>
<dbReference type="Gene3D" id="3.40.309.10">
    <property type="entry name" value="Aldehyde Dehydrogenase, Chain A, domain 2"/>
    <property type="match status" value="1"/>
</dbReference>
<evidence type="ECO:0000256" key="3">
    <source>
        <dbReference type="ARBA" id="ARBA00024226"/>
    </source>
</evidence>
<evidence type="ECO:0000256" key="2">
    <source>
        <dbReference type="ARBA" id="ARBA00023002"/>
    </source>
</evidence>
<evidence type="ECO:0000313" key="9">
    <source>
        <dbReference type="Proteomes" id="UP000308133"/>
    </source>
</evidence>
<protein>
    <recommendedName>
        <fullName evidence="3">aldehyde dehydrogenase (NAD(+))</fullName>
        <ecNumber evidence="3">1.2.1.3</ecNumber>
    </recommendedName>
</protein>
<dbReference type="EMBL" id="PTQR01000124">
    <property type="protein sequence ID" value="TKX18877.1"/>
    <property type="molecule type" value="Genomic_DNA"/>
</dbReference>
<dbReference type="EC" id="1.2.1.3" evidence="3"/>
<evidence type="ECO:0000256" key="1">
    <source>
        <dbReference type="ARBA" id="ARBA00009986"/>
    </source>
</evidence>
<evidence type="ECO:0000256" key="6">
    <source>
        <dbReference type="RuleBase" id="RU003345"/>
    </source>
</evidence>
<evidence type="ECO:0000313" key="8">
    <source>
        <dbReference type="EMBL" id="TKX18877.1"/>
    </source>
</evidence>